<evidence type="ECO:0000256" key="3">
    <source>
        <dbReference type="ARBA" id="ARBA00022741"/>
    </source>
</evidence>
<evidence type="ECO:0000256" key="5">
    <source>
        <dbReference type="ARBA" id="ARBA00022840"/>
    </source>
</evidence>
<dbReference type="GO" id="GO:0005524">
    <property type="term" value="F:ATP binding"/>
    <property type="evidence" value="ECO:0007669"/>
    <property type="project" value="UniProtKB-KW"/>
</dbReference>
<evidence type="ECO:0000256" key="1">
    <source>
        <dbReference type="ARBA" id="ARBA00010688"/>
    </source>
</evidence>
<dbReference type="InterPro" id="IPR002173">
    <property type="entry name" value="Carboh/pur_kinase_PfkB_CS"/>
</dbReference>
<sequence length="299" mass="30433">MTTIAITGFASLDHVAVLDGSPSAGRTTTILQRPQDAWPRLGGGPAFVAMALVADGIAQAIPVSWIGDDAAGDAYRDQLAARGVPDRGLDAVAGARTPVSVLAYEPDGGCICLYDPGMPAGLTLSAAQRELVGTADWVCITIGPAAVNDAVLDAIRPGTRLAWIVKHDPRVLSVAQAARFAARADLICFSHAEAGFVRAALAGAGAARPGQVLIETRGGAGATITRDERSIAVSAEPLAVTDPTGAGDSFAGGVLAALAKGETDKGETDLAAVVRSGHAAARRLLLARQTSENESALRE</sequence>
<dbReference type="SUPFAM" id="SSF53613">
    <property type="entry name" value="Ribokinase-like"/>
    <property type="match status" value="1"/>
</dbReference>
<dbReference type="AlphaFoldDB" id="A0A9X3E1D0"/>
<dbReference type="InterPro" id="IPR011611">
    <property type="entry name" value="PfkB_dom"/>
</dbReference>
<dbReference type="GO" id="GO:0016301">
    <property type="term" value="F:kinase activity"/>
    <property type="evidence" value="ECO:0007669"/>
    <property type="project" value="UniProtKB-KW"/>
</dbReference>
<proteinExistence type="inferred from homology"/>
<dbReference type="EMBL" id="JAPKNK010000004">
    <property type="protein sequence ID" value="MCX5569874.1"/>
    <property type="molecule type" value="Genomic_DNA"/>
</dbReference>
<keyword evidence="3" id="KW-0547">Nucleotide-binding</keyword>
<evidence type="ECO:0000259" key="6">
    <source>
        <dbReference type="Pfam" id="PF00294"/>
    </source>
</evidence>
<feature type="domain" description="Carbohydrate kinase PfkB" evidence="6">
    <location>
        <begin position="15"/>
        <end position="291"/>
    </location>
</feature>
<dbReference type="InterPro" id="IPR050306">
    <property type="entry name" value="PfkB_Carbo_kinase"/>
</dbReference>
<keyword evidence="2" id="KW-0808">Transferase</keyword>
<keyword evidence="4 7" id="KW-0418">Kinase</keyword>
<organism evidence="7 8">
    <name type="scientific">Kaistia nematophila</name>
    <dbReference type="NCBI Taxonomy" id="2994654"/>
    <lineage>
        <taxon>Bacteria</taxon>
        <taxon>Pseudomonadati</taxon>
        <taxon>Pseudomonadota</taxon>
        <taxon>Alphaproteobacteria</taxon>
        <taxon>Hyphomicrobiales</taxon>
        <taxon>Kaistiaceae</taxon>
        <taxon>Kaistia</taxon>
    </lineage>
</organism>
<evidence type="ECO:0000313" key="7">
    <source>
        <dbReference type="EMBL" id="MCX5569874.1"/>
    </source>
</evidence>
<dbReference type="Proteomes" id="UP001144805">
    <property type="component" value="Unassembled WGS sequence"/>
</dbReference>
<dbReference type="PANTHER" id="PTHR43085:SF1">
    <property type="entry name" value="PSEUDOURIDINE KINASE-RELATED"/>
    <property type="match status" value="1"/>
</dbReference>
<dbReference type="PANTHER" id="PTHR43085">
    <property type="entry name" value="HEXOKINASE FAMILY MEMBER"/>
    <property type="match status" value="1"/>
</dbReference>
<accession>A0A9X3E1D0</accession>
<evidence type="ECO:0000256" key="2">
    <source>
        <dbReference type="ARBA" id="ARBA00022679"/>
    </source>
</evidence>
<dbReference type="Pfam" id="PF00294">
    <property type="entry name" value="PfkB"/>
    <property type="match status" value="1"/>
</dbReference>
<gene>
    <name evidence="7" type="ORF">OSH07_11775</name>
</gene>
<reference evidence="7" key="1">
    <citation type="submission" date="2022-11" db="EMBL/GenBank/DDBJ databases">
        <title>Biodiversity and phylogenetic relationships of bacteria.</title>
        <authorList>
            <person name="Machado R.A.R."/>
            <person name="Bhat A."/>
            <person name="Loulou A."/>
            <person name="Kallel S."/>
        </authorList>
    </citation>
    <scope>NUCLEOTIDE SEQUENCE</scope>
    <source>
        <strain evidence="7">K-TC2</strain>
    </source>
</reference>
<evidence type="ECO:0000313" key="8">
    <source>
        <dbReference type="Proteomes" id="UP001144805"/>
    </source>
</evidence>
<keyword evidence="5" id="KW-0067">ATP-binding</keyword>
<comment type="caution">
    <text evidence="7">The sequence shown here is derived from an EMBL/GenBank/DDBJ whole genome shotgun (WGS) entry which is preliminary data.</text>
</comment>
<comment type="similarity">
    <text evidence="1">Belongs to the carbohydrate kinase PfkB family.</text>
</comment>
<dbReference type="RefSeq" id="WP_266338843.1">
    <property type="nucleotide sequence ID" value="NZ_JAPKNK010000004.1"/>
</dbReference>
<dbReference type="PROSITE" id="PS00584">
    <property type="entry name" value="PFKB_KINASES_2"/>
    <property type="match status" value="1"/>
</dbReference>
<protein>
    <submittedName>
        <fullName evidence="7">Carbohydrate kinase family protein</fullName>
    </submittedName>
</protein>
<evidence type="ECO:0000256" key="4">
    <source>
        <dbReference type="ARBA" id="ARBA00022777"/>
    </source>
</evidence>
<dbReference type="Gene3D" id="3.40.1190.20">
    <property type="match status" value="1"/>
</dbReference>
<dbReference type="InterPro" id="IPR029056">
    <property type="entry name" value="Ribokinase-like"/>
</dbReference>
<keyword evidence="8" id="KW-1185">Reference proteome</keyword>
<name>A0A9X3E1D0_9HYPH</name>